<sequence length="71" mass="8359">MPNPMIQMLQQNAKSLNNPLAMLMEFRKFAAGMTPQRAKEQVEQMLQSGKMNPQQFQQLQQQAKEFMRFLK</sequence>
<reference evidence="1" key="1">
    <citation type="journal article" date="2021" name="Proc. Natl. Acad. Sci. U.S.A.">
        <title>A Catalog of Tens of Thousands of Viruses from Human Metagenomes Reveals Hidden Associations with Chronic Diseases.</title>
        <authorList>
            <person name="Tisza M.J."/>
            <person name="Buck C.B."/>
        </authorList>
    </citation>
    <scope>NUCLEOTIDE SEQUENCE</scope>
    <source>
        <strain evidence="1">CtFBb37</strain>
    </source>
</reference>
<accession>A0A8S5RST5</accession>
<protein>
    <submittedName>
        <fullName evidence="1">Uncharacterized protein</fullName>
    </submittedName>
</protein>
<dbReference type="EMBL" id="BK057796">
    <property type="protein sequence ID" value="DAE92301.1"/>
    <property type="molecule type" value="Genomic_DNA"/>
</dbReference>
<name>A0A8S5RST5_9CAUD</name>
<evidence type="ECO:0000313" key="1">
    <source>
        <dbReference type="EMBL" id="DAE92301.1"/>
    </source>
</evidence>
<organism evidence="1">
    <name type="scientific">Siphoviridae sp. ctFBb37</name>
    <dbReference type="NCBI Taxonomy" id="2827565"/>
    <lineage>
        <taxon>Viruses</taxon>
        <taxon>Duplodnaviria</taxon>
        <taxon>Heunggongvirae</taxon>
        <taxon>Uroviricota</taxon>
        <taxon>Caudoviricetes</taxon>
    </lineage>
</organism>
<proteinExistence type="predicted"/>